<dbReference type="SUPFAM" id="SSF46785">
    <property type="entry name" value="Winged helix' DNA-binding domain"/>
    <property type="match status" value="1"/>
</dbReference>
<evidence type="ECO:0000256" key="3">
    <source>
        <dbReference type="ARBA" id="ARBA00023163"/>
    </source>
</evidence>
<proteinExistence type="predicted"/>
<dbReference type="PANTHER" id="PTHR43537:SF53">
    <property type="entry name" value="HTH-TYPE TRANSCRIPTIONAL REPRESSOR NANR"/>
    <property type="match status" value="1"/>
</dbReference>
<dbReference type="Gene3D" id="1.10.10.10">
    <property type="entry name" value="Winged helix-like DNA-binding domain superfamily/Winged helix DNA-binding domain"/>
    <property type="match status" value="1"/>
</dbReference>
<dbReference type="RefSeq" id="WP_274112135.1">
    <property type="nucleotide sequence ID" value="NZ_JAPCKI010000009.1"/>
</dbReference>
<dbReference type="InterPro" id="IPR011711">
    <property type="entry name" value="GntR_C"/>
</dbReference>
<dbReference type="EMBL" id="JAPCKI010000009">
    <property type="protein sequence ID" value="MDD2179016.1"/>
    <property type="molecule type" value="Genomic_DNA"/>
</dbReference>
<dbReference type="Pfam" id="PF00392">
    <property type="entry name" value="GntR"/>
    <property type="match status" value="1"/>
</dbReference>
<dbReference type="InterPro" id="IPR008920">
    <property type="entry name" value="TF_FadR/GntR_C"/>
</dbReference>
<comment type="caution">
    <text evidence="5">The sequence shown here is derived from an EMBL/GenBank/DDBJ whole genome shotgun (WGS) entry which is preliminary data.</text>
</comment>
<gene>
    <name evidence="5" type="ORF">OIN59_16380</name>
</gene>
<dbReference type="PANTHER" id="PTHR43537">
    <property type="entry name" value="TRANSCRIPTIONAL REGULATOR, GNTR FAMILY"/>
    <property type="match status" value="1"/>
</dbReference>
<evidence type="ECO:0000256" key="1">
    <source>
        <dbReference type="ARBA" id="ARBA00023015"/>
    </source>
</evidence>
<protein>
    <submittedName>
        <fullName evidence="5">GntR family transcriptional regulator</fullName>
    </submittedName>
</protein>
<evidence type="ECO:0000256" key="2">
    <source>
        <dbReference type="ARBA" id="ARBA00023125"/>
    </source>
</evidence>
<dbReference type="Pfam" id="PF07729">
    <property type="entry name" value="FCD"/>
    <property type="match status" value="1"/>
</dbReference>
<dbReference type="Proteomes" id="UP001148932">
    <property type="component" value="Unassembled WGS sequence"/>
</dbReference>
<evidence type="ECO:0000259" key="4">
    <source>
        <dbReference type="PROSITE" id="PS50949"/>
    </source>
</evidence>
<keyword evidence="6" id="KW-1185">Reference proteome</keyword>
<dbReference type="Gene3D" id="1.20.120.530">
    <property type="entry name" value="GntR ligand-binding domain-like"/>
    <property type="match status" value="1"/>
</dbReference>
<accession>A0ABT5S0Q7</accession>
<dbReference type="InterPro" id="IPR036390">
    <property type="entry name" value="WH_DNA-bd_sf"/>
</dbReference>
<dbReference type="InterPro" id="IPR036388">
    <property type="entry name" value="WH-like_DNA-bd_sf"/>
</dbReference>
<keyword evidence="3" id="KW-0804">Transcription</keyword>
<keyword evidence="1" id="KW-0805">Transcription regulation</keyword>
<organism evidence="5 6">
    <name type="scientific">Acidovorax benzenivorans</name>
    <dbReference type="NCBI Taxonomy" id="2987520"/>
    <lineage>
        <taxon>Bacteria</taxon>
        <taxon>Pseudomonadati</taxon>
        <taxon>Pseudomonadota</taxon>
        <taxon>Betaproteobacteria</taxon>
        <taxon>Burkholderiales</taxon>
        <taxon>Comamonadaceae</taxon>
        <taxon>Acidovorax</taxon>
    </lineage>
</organism>
<dbReference type="SMART" id="SM00895">
    <property type="entry name" value="FCD"/>
    <property type="match status" value="1"/>
</dbReference>
<evidence type="ECO:0000313" key="6">
    <source>
        <dbReference type="Proteomes" id="UP001148932"/>
    </source>
</evidence>
<dbReference type="SUPFAM" id="SSF48008">
    <property type="entry name" value="GntR ligand-binding domain-like"/>
    <property type="match status" value="1"/>
</dbReference>
<dbReference type="InterPro" id="IPR000524">
    <property type="entry name" value="Tscrpt_reg_HTH_GntR"/>
</dbReference>
<keyword evidence="2" id="KW-0238">DNA-binding</keyword>
<feature type="domain" description="HTH gntR-type" evidence="4">
    <location>
        <begin position="1"/>
        <end position="62"/>
    </location>
</feature>
<evidence type="ECO:0000313" key="5">
    <source>
        <dbReference type="EMBL" id="MDD2179016.1"/>
    </source>
</evidence>
<dbReference type="SMART" id="SM00345">
    <property type="entry name" value="HTH_GNTR"/>
    <property type="match status" value="1"/>
</dbReference>
<reference evidence="5" key="1">
    <citation type="submission" date="2022-10" db="EMBL/GenBank/DDBJ databases">
        <title>Description of microaerobic benzene degrading bacteria.</title>
        <authorList>
            <person name="Bedics A."/>
            <person name="Tancsics A."/>
            <person name="Banerjee S."/>
        </authorList>
    </citation>
    <scope>NUCLEOTIDE SEQUENCE</scope>
    <source>
        <strain evidence="5">D2M1</strain>
    </source>
</reference>
<name>A0ABT5S0Q7_9BURK</name>
<sequence length="209" mass="23275">MYDALLDAVMRGQLRPGERLVEPLLCERFGVSRTVVRQALHRLGELRIVDIVPNKGATVARPGPRETRDIFAARRVVEGGIVRAVARRITHGEVDRLKQRLRAEHEALHQQDHARWVALAGGFHLALAELSGNAELQRILSELMTRCSLIVALYEVPGESTCEHEEHEQLVEWLSLRDGAAAADAMDRHLLALEARLQLPPDDGGVEMA</sequence>
<dbReference type="PROSITE" id="PS50949">
    <property type="entry name" value="HTH_GNTR"/>
    <property type="match status" value="1"/>
</dbReference>
<dbReference type="CDD" id="cd07377">
    <property type="entry name" value="WHTH_GntR"/>
    <property type="match status" value="1"/>
</dbReference>